<proteinExistence type="predicted"/>
<feature type="compositionally biased region" description="Polar residues" evidence="1">
    <location>
        <begin position="76"/>
        <end position="85"/>
    </location>
</feature>
<keyword evidence="3" id="KW-1185">Reference proteome</keyword>
<evidence type="ECO:0000313" key="3">
    <source>
        <dbReference type="Proteomes" id="UP000315295"/>
    </source>
</evidence>
<dbReference type="EMBL" id="VIEB01001612">
    <property type="protein sequence ID" value="TQD71112.1"/>
    <property type="molecule type" value="Genomic_DNA"/>
</dbReference>
<dbReference type="Proteomes" id="UP000315295">
    <property type="component" value="Unassembled WGS sequence"/>
</dbReference>
<reference evidence="2 3" key="1">
    <citation type="journal article" date="2019" name="G3 (Bethesda)">
        <title>Sequencing of a Wild Apple (Malus baccata) Genome Unravels the Differences Between Cultivated and Wild Apple Species Regarding Disease Resistance and Cold Tolerance.</title>
        <authorList>
            <person name="Chen X."/>
        </authorList>
    </citation>
    <scope>NUCLEOTIDE SEQUENCE [LARGE SCALE GENOMIC DNA]</scope>
    <source>
        <strain evidence="3">cv. Shandingzi</strain>
        <tissue evidence="2">Leaves</tissue>
    </source>
</reference>
<gene>
    <name evidence="2" type="ORF">C1H46_043353</name>
</gene>
<protein>
    <submittedName>
        <fullName evidence="2">Uncharacterized protein</fullName>
    </submittedName>
</protein>
<evidence type="ECO:0000313" key="2">
    <source>
        <dbReference type="EMBL" id="TQD71112.1"/>
    </source>
</evidence>
<comment type="caution">
    <text evidence="2">The sequence shown here is derived from an EMBL/GenBank/DDBJ whole genome shotgun (WGS) entry which is preliminary data.</text>
</comment>
<sequence>MSESMLHDSDDKIKAVESEDDDRVSEWKDKITIRGSGLSLPSTSPPGYPDSSSSSHELDSWENYSFQLPPLPGKRTPSTKPASLP</sequence>
<dbReference type="AlphaFoldDB" id="A0A540KAZ6"/>
<evidence type="ECO:0000256" key="1">
    <source>
        <dbReference type="SAM" id="MobiDB-lite"/>
    </source>
</evidence>
<name>A0A540KAZ6_MALBA</name>
<organism evidence="2 3">
    <name type="scientific">Malus baccata</name>
    <name type="common">Siberian crab apple</name>
    <name type="synonym">Pyrus baccata</name>
    <dbReference type="NCBI Taxonomy" id="106549"/>
    <lineage>
        <taxon>Eukaryota</taxon>
        <taxon>Viridiplantae</taxon>
        <taxon>Streptophyta</taxon>
        <taxon>Embryophyta</taxon>
        <taxon>Tracheophyta</taxon>
        <taxon>Spermatophyta</taxon>
        <taxon>Magnoliopsida</taxon>
        <taxon>eudicotyledons</taxon>
        <taxon>Gunneridae</taxon>
        <taxon>Pentapetalae</taxon>
        <taxon>rosids</taxon>
        <taxon>fabids</taxon>
        <taxon>Rosales</taxon>
        <taxon>Rosaceae</taxon>
        <taxon>Amygdaloideae</taxon>
        <taxon>Maleae</taxon>
        <taxon>Malus</taxon>
    </lineage>
</organism>
<feature type="compositionally biased region" description="Basic and acidic residues" evidence="1">
    <location>
        <begin position="1"/>
        <end position="17"/>
    </location>
</feature>
<feature type="region of interest" description="Disordered" evidence="1">
    <location>
        <begin position="1"/>
        <end position="85"/>
    </location>
</feature>
<accession>A0A540KAZ6</accession>